<proteinExistence type="predicted"/>
<sequence length="635" mass="70551">MGDSSRGVLQMNYSAVTTTMAGEISTSAPRSLAVELLFCGWKLDESRASRLDGFSQGLRKHMSHQEDASAMSEPPAVAGPPAVQSADKPEDKPTTRKHQRSWGGCARCKKRRQKCDEKRPSCSRCQSANVGCVYEVKLRWGGRSFAQSRFGACVAEDSNKLQRLGNTNGSFVYTTPAPRTPGPAVSDPTDKQLVAATPTTMSLPIRVMPQTPPAYHSALNLPPSMDPFSFMSSVDRSLLDHFTNVASRVISCHPVVQNDIRQLIIPAALQNTALFHATMALSAIHQKSLGVLGVDDAHADSIIMRFIGNSLTALRSDLQERNPSKSIPLMATIRTLFLCEVHIGGDRPRTWRAHFEGAKALMQSVEAWNGPSTRDRNNAAFFLRRWYSNTESMVALTADGLCNGQLARFSPPALLHNGETIDGILDEYTGFSTDLFPVFQEIGAAAWERYKAENDPNYETLLTEEDMEAEAVSLEQTVLSMIEQDKAKPPRFYPGLEEKLSAEQINDFKLSNEAHQQMALIQIYRRLSKLPADSSEVQTAVRRILECVDAITPTPGLSPLVVLTTAIFTAGCEATGEDRDLVRKILQRMFELLRIPNMRRSLEVLETFWADEATQNGLQDWDTFMRKNDWDFLPY</sequence>
<gene>
    <name evidence="1" type="ORF">M8818_004304</name>
</gene>
<organism evidence="1 2">
    <name type="scientific">Zalaria obscura</name>
    <dbReference type="NCBI Taxonomy" id="2024903"/>
    <lineage>
        <taxon>Eukaryota</taxon>
        <taxon>Fungi</taxon>
        <taxon>Dikarya</taxon>
        <taxon>Ascomycota</taxon>
        <taxon>Pezizomycotina</taxon>
        <taxon>Dothideomycetes</taxon>
        <taxon>Dothideomycetidae</taxon>
        <taxon>Dothideales</taxon>
        <taxon>Zalariaceae</taxon>
        <taxon>Zalaria</taxon>
    </lineage>
</organism>
<evidence type="ECO:0000313" key="1">
    <source>
        <dbReference type="EMBL" id="KAK8207650.1"/>
    </source>
</evidence>
<dbReference type="EMBL" id="JAMKPW020000021">
    <property type="protein sequence ID" value="KAK8207650.1"/>
    <property type="molecule type" value="Genomic_DNA"/>
</dbReference>
<comment type="caution">
    <text evidence="1">The sequence shown here is derived from an EMBL/GenBank/DDBJ whole genome shotgun (WGS) entry which is preliminary data.</text>
</comment>
<protein>
    <submittedName>
        <fullName evidence="1">Uncharacterized protein</fullName>
    </submittedName>
</protein>
<dbReference type="Proteomes" id="UP001320706">
    <property type="component" value="Unassembled WGS sequence"/>
</dbReference>
<keyword evidence="2" id="KW-1185">Reference proteome</keyword>
<accession>A0ACC3SD70</accession>
<reference evidence="1" key="1">
    <citation type="submission" date="2024-02" db="EMBL/GenBank/DDBJ databases">
        <title>Metagenome Assembled Genome of Zalaria obscura JY119.</title>
        <authorList>
            <person name="Vighnesh L."/>
            <person name="Jagadeeshwari U."/>
            <person name="Venkata Ramana C."/>
            <person name="Sasikala C."/>
        </authorList>
    </citation>
    <scope>NUCLEOTIDE SEQUENCE</scope>
    <source>
        <strain evidence="1">JY119</strain>
    </source>
</reference>
<name>A0ACC3SD70_9PEZI</name>
<evidence type="ECO:0000313" key="2">
    <source>
        <dbReference type="Proteomes" id="UP001320706"/>
    </source>
</evidence>